<evidence type="ECO:0000256" key="7">
    <source>
        <dbReference type="ARBA" id="ARBA00023160"/>
    </source>
</evidence>
<name>A0ABR8SV21_9BACL</name>
<accession>A0ABR8SV21</accession>
<dbReference type="Proteomes" id="UP000608071">
    <property type="component" value="Unassembled WGS sequence"/>
</dbReference>
<evidence type="ECO:0000256" key="4">
    <source>
        <dbReference type="ARBA" id="ARBA00022832"/>
    </source>
</evidence>
<reference evidence="10 11" key="1">
    <citation type="submission" date="2020-08" db="EMBL/GenBank/DDBJ databases">
        <title>A Genomic Blueprint of the Chicken Gut Microbiome.</title>
        <authorList>
            <person name="Gilroy R."/>
            <person name="Ravi A."/>
            <person name="Getino M."/>
            <person name="Pursley I."/>
            <person name="Horton D.L."/>
            <person name="Alikhan N.-F."/>
            <person name="Baker D."/>
            <person name="Gharbi K."/>
            <person name="Hall N."/>
            <person name="Watson M."/>
            <person name="Adriaenssens E.M."/>
            <person name="Foster-Nyarko E."/>
            <person name="Jarju S."/>
            <person name="Secka A."/>
            <person name="Antonio M."/>
            <person name="Oren A."/>
            <person name="Chaudhuri R."/>
            <person name="La Ragione R.M."/>
            <person name="Hildebrand F."/>
            <person name="Pallen M.J."/>
        </authorList>
    </citation>
    <scope>NUCLEOTIDE SEQUENCE [LARGE SCALE GENOMIC DNA]</scope>
    <source>
        <strain evidence="10 11">Sa2BVA9</strain>
    </source>
</reference>
<evidence type="ECO:0000259" key="8">
    <source>
        <dbReference type="Pfam" id="PF01643"/>
    </source>
</evidence>
<evidence type="ECO:0000313" key="10">
    <source>
        <dbReference type="EMBL" id="MBD7967357.1"/>
    </source>
</evidence>
<dbReference type="InterPro" id="IPR049427">
    <property type="entry name" value="Acyl-ACP_TE_C"/>
</dbReference>
<dbReference type="InterPro" id="IPR002864">
    <property type="entry name" value="Acyl-ACP_thioesterase_NHD"/>
</dbReference>
<gene>
    <name evidence="10" type="ORF">H9647_04730</name>
</gene>
<evidence type="ECO:0000256" key="1">
    <source>
        <dbReference type="ARBA" id="ARBA00006500"/>
    </source>
</evidence>
<dbReference type="PANTHER" id="PTHR31727:SF6">
    <property type="entry name" value="OLEOYL-ACYL CARRIER PROTEIN THIOESTERASE 1, CHLOROPLASTIC"/>
    <property type="match status" value="1"/>
</dbReference>
<feature type="domain" description="Acyl-ACP thioesterase N-terminal hotdog" evidence="8">
    <location>
        <begin position="19"/>
        <end position="133"/>
    </location>
</feature>
<keyword evidence="2" id="KW-0444">Lipid biosynthesis</keyword>
<organism evidence="10 11">
    <name type="scientific">Paenibacillus gallinarum</name>
    <dbReference type="NCBI Taxonomy" id="2762232"/>
    <lineage>
        <taxon>Bacteria</taxon>
        <taxon>Bacillati</taxon>
        <taxon>Bacillota</taxon>
        <taxon>Bacilli</taxon>
        <taxon>Bacillales</taxon>
        <taxon>Paenibacillaceae</taxon>
        <taxon>Paenibacillus</taxon>
    </lineage>
</organism>
<keyword evidence="3" id="KW-0378">Hydrolase</keyword>
<dbReference type="InterPro" id="IPR029069">
    <property type="entry name" value="HotDog_dom_sf"/>
</dbReference>
<feature type="domain" description="Acyl-ACP thioesterase-like C-terminal" evidence="9">
    <location>
        <begin position="167"/>
        <end position="255"/>
    </location>
</feature>
<evidence type="ECO:0000259" key="9">
    <source>
        <dbReference type="Pfam" id="PF20791"/>
    </source>
</evidence>
<dbReference type="SUPFAM" id="SSF54637">
    <property type="entry name" value="Thioesterase/thiol ester dehydrase-isomerase"/>
    <property type="match status" value="2"/>
</dbReference>
<evidence type="ECO:0000256" key="6">
    <source>
        <dbReference type="ARBA" id="ARBA00023098"/>
    </source>
</evidence>
<dbReference type="EMBL" id="JACSQL010000001">
    <property type="protein sequence ID" value="MBD7967357.1"/>
    <property type="molecule type" value="Genomic_DNA"/>
</dbReference>
<evidence type="ECO:0000256" key="2">
    <source>
        <dbReference type="ARBA" id="ARBA00022516"/>
    </source>
</evidence>
<keyword evidence="7" id="KW-0275">Fatty acid biosynthesis</keyword>
<evidence type="ECO:0000313" key="11">
    <source>
        <dbReference type="Proteomes" id="UP000608071"/>
    </source>
</evidence>
<comment type="similarity">
    <text evidence="1">Belongs to the acyl-ACP thioesterase family.</text>
</comment>
<dbReference type="Pfam" id="PF01643">
    <property type="entry name" value="Acyl-ACP_TE"/>
    <property type="match status" value="1"/>
</dbReference>
<keyword evidence="11" id="KW-1185">Reference proteome</keyword>
<evidence type="ECO:0000256" key="3">
    <source>
        <dbReference type="ARBA" id="ARBA00022801"/>
    </source>
</evidence>
<protein>
    <submittedName>
        <fullName evidence="10">Acyl-ACP thioesterase</fullName>
    </submittedName>
</protein>
<keyword evidence="4" id="KW-0276">Fatty acid metabolism</keyword>
<dbReference type="InterPro" id="IPR045023">
    <property type="entry name" value="FATA/B"/>
</dbReference>
<dbReference type="Gene3D" id="3.10.129.10">
    <property type="entry name" value="Hotdog Thioesterase"/>
    <property type="match status" value="2"/>
</dbReference>
<keyword evidence="5" id="KW-0809">Transit peptide</keyword>
<dbReference type="Pfam" id="PF20791">
    <property type="entry name" value="Acyl-ACP_TE_C"/>
    <property type="match status" value="1"/>
</dbReference>
<keyword evidence="6" id="KW-0443">Lipid metabolism</keyword>
<evidence type="ECO:0000256" key="5">
    <source>
        <dbReference type="ARBA" id="ARBA00022946"/>
    </source>
</evidence>
<comment type="caution">
    <text evidence="10">The sequence shown here is derived from an EMBL/GenBank/DDBJ whole genome shotgun (WGS) entry which is preliminary data.</text>
</comment>
<dbReference type="PANTHER" id="PTHR31727">
    <property type="entry name" value="OLEOYL-ACYL CARRIER PROTEIN THIOESTERASE 1, CHLOROPLASTIC"/>
    <property type="match status" value="1"/>
</dbReference>
<sequence>MNEMNNEIKNEMMNEKGIETFIVSSSQADTESKIKLSALLERLQDGADRHLQQLGITISEMLRDGFGWMLMTMDLTITQHPVLEEKMELTTWSKGYRGVVWLRDYELIGSSGAAGYARSAWTLVDINKRKIMRPTAFPYEIPIVEGEVSEGPPDKVAVPQELEMRKAYEFIATYSLMDSNGHVNNAKYADLCYDSLGAEEVRNLRMNRFRITYHREVKLGEQGIIERSDLIDQSIWFKGINEEGKIIFEAQIQFED</sequence>
<proteinExistence type="inferred from homology"/>